<gene>
    <name evidence="2" type="ORF">YH63_000055</name>
</gene>
<organism evidence="2 3">
    <name type="scientific">Afipia massiliensis</name>
    <dbReference type="NCBI Taxonomy" id="211460"/>
    <lineage>
        <taxon>Bacteria</taxon>
        <taxon>Pseudomonadati</taxon>
        <taxon>Pseudomonadota</taxon>
        <taxon>Alphaproteobacteria</taxon>
        <taxon>Hyphomicrobiales</taxon>
        <taxon>Nitrobacteraceae</taxon>
        <taxon>Afipia</taxon>
    </lineage>
</organism>
<evidence type="ECO:0000313" key="3">
    <source>
        <dbReference type="Proteomes" id="UP000034832"/>
    </source>
</evidence>
<dbReference type="STRING" id="211460.YH63_18795"/>
<dbReference type="GO" id="GO:0016757">
    <property type="term" value="F:glycosyltransferase activity"/>
    <property type="evidence" value="ECO:0007669"/>
    <property type="project" value="UniProtKB-ARBA"/>
</dbReference>
<dbReference type="Pfam" id="PF06722">
    <property type="entry name" value="EryCIII-like_C"/>
    <property type="match status" value="1"/>
</dbReference>
<proteinExistence type="predicted"/>
<accession>A0A4U6BIH5</accession>
<evidence type="ECO:0000313" key="2">
    <source>
        <dbReference type="EMBL" id="TKT69940.1"/>
    </source>
</evidence>
<dbReference type="Gene3D" id="3.40.50.2000">
    <property type="entry name" value="Glycogen Phosphorylase B"/>
    <property type="match status" value="2"/>
</dbReference>
<keyword evidence="3" id="KW-1185">Reference proteome</keyword>
<dbReference type="AlphaFoldDB" id="A0A4U6BIH5"/>
<name>A0A4U6BIH5_9BRAD</name>
<dbReference type="InterPro" id="IPR010610">
    <property type="entry name" value="EryCIII-like_C"/>
</dbReference>
<dbReference type="SUPFAM" id="SSF53756">
    <property type="entry name" value="UDP-Glycosyltransferase/glycogen phosphorylase"/>
    <property type="match status" value="1"/>
</dbReference>
<dbReference type="EMBL" id="LBIA02000001">
    <property type="protein sequence ID" value="TKT69940.1"/>
    <property type="molecule type" value="Genomic_DNA"/>
</dbReference>
<sequence>MKTVLFAWENGGGFGHIANLGRFAALLRHHEIRPVFVLKHPETARLLETDAEVLQAPPWPVTASDENSFRSTATMHDQLASAGLADEHGLRSLLQAWDHIFKTIAPDLVVADSAPAASMMSHRRIPLIVVGNGYTAPPGEMKRFPPLHRVHPPRWSEDETLGTVNRVLQSLGRPPLERLPQIFSGDAQIILTFSMLDPYDLQRSGPLAGPIFDTPPLEGRKDADHIFVYLSRGVLSKLPFDIVPALLPHASRLIVSAPGMASGQSDDLLRRGAQVYAQHLPLSETLASTRLVIHFGGGGLAAHAIAAGIPQLVVATHIEQLLNGLQLEKARLGKVIDSFQPQADISKSLDAILADDGMRQHAARVGHTHREMLTNMKPLETFEAAALKLLGK</sequence>
<comment type="caution">
    <text evidence="2">The sequence shown here is derived from an EMBL/GenBank/DDBJ whole genome shotgun (WGS) entry which is preliminary data.</text>
</comment>
<dbReference type="RefSeq" id="WP_046829380.1">
    <property type="nucleotide sequence ID" value="NZ_LBIA02000001.1"/>
</dbReference>
<dbReference type="Proteomes" id="UP000034832">
    <property type="component" value="Unassembled WGS sequence"/>
</dbReference>
<feature type="domain" description="Erythromycin biosynthesis protein CIII-like C-terminal" evidence="1">
    <location>
        <begin position="277"/>
        <end position="381"/>
    </location>
</feature>
<dbReference type="OrthoDB" id="271062at2"/>
<protein>
    <submittedName>
        <fullName evidence="2">Glycosyltransferase family 1 protein</fullName>
    </submittedName>
</protein>
<evidence type="ECO:0000259" key="1">
    <source>
        <dbReference type="Pfam" id="PF06722"/>
    </source>
</evidence>
<reference evidence="2" key="1">
    <citation type="submission" date="2019-04" db="EMBL/GenBank/DDBJ databases">
        <title>Whole genome sequencing of cave bacteria.</title>
        <authorList>
            <person name="Gan H.M."/>
            <person name="Barton H."/>
            <person name="Savka M.A."/>
        </authorList>
    </citation>
    <scope>NUCLEOTIDE SEQUENCE [LARGE SCALE GENOMIC DNA]</scope>
    <source>
        <strain evidence="2">LC387</strain>
    </source>
</reference>